<keyword evidence="4" id="KW-1185">Reference proteome</keyword>
<dbReference type="eggNOG" id="KOG2354">
    <property type="taxonomic scope" value="Eukaryota"/>
</dbReference>
<dbReference type="Proteomes" id="UP000010556">
    <property type="component" value="Unassembled WGS sequence"/>
</dbReference>
<accession>L5MHK0</accession>
<dbReference type="SUPFAM" id="SSF53335">
    <property type="entry name" value="S-adenosyl-L-methionine-dependent methyltransferases"/>
    <property type="match status" value="1"/>
</dbReference>
<dbReference type="PANTHER" id="PTHR12069:SF0">
    <property type="entry name" value="DNA-DIRECTED RNA POLYMERASE III SUBUNIT RPC5"/>
    <property type="match status" value="1"/>
</dbReference>
<dbReference type="Pfam" id="PF05219">
    <property type="entry name" value="DREV"/>
    <property type="match status" value="1"/>
</dbReference>
<dbReference type="InterPro" id="IPR029063">
    <property type="entry name" value="SAM-dependent_MTases_sf"/>
</dbReference>
<dbReference type="InterPro" id="IPR006886">
    <property type="entry name" value="RNA_pol_III_Rpc5"/>
</dbReference>
<dbReference type="InterPro" id="IPR007884">
    <property type="entry name" value="METL9"/>
</dbReference>
<feature type="domain" description="DNA-directed RNA polymerase III subunit RPC5 C-terminal" evidence="2">
    <location>
        <begin position="445"/>
        <end position="696"/>
    </location>
</feature>
<gene>
    <name evidence="3" type="ORF">MDA_GLEAN10013740</name>
</gene>
<dbReference type="GO" id="GO:0106370">
    <property type="term" value="F:protein-L-histidine N-pros-methyltransferase activity"/>
    <property type="evidence" value="ECO:0007669"/>
    <property type="project" value="InterPro"/>
</dbReference>
<feature type="region of interest" description="Disordered" evidence="1">
    <location>
        <begin position="697"/>
        <end position="761"/>
    </location>
</feature>
<sequence>MANEEDDPVVQEVDVYLARSLAEKLYLFQYPVRPASMTYDDIPHLSARIKPKQQKVELEMAIDTLNPNYCRSKGEQIALNVDGTCADETSTYSSKLMDKQTFCSSQTTSNTSRYAAALYRQGELHLTPLHGILQLRPSFSYLDKADAKHREREAASEAGDSSQDEAEEDVKQITVRFSRPESEQARQRRVQSYEFLQKKHAEEPWVHLHYHGLRDSRSEHERQYLLCQGCSSAENTELVKSPSEYLLMLVPPSQEEEKDKPVAPSNVLSMAQLRTLPLADQIKILMKNVKVMPFANLMSLLGPSVDSVAVLRGIQKVAMLVQGNWVVKSDILYPKDSSSPHSGVPAEVLCRGRDFVMWKFTQSRWVVRKEVATVTKLCAEDVKDFLEHMAVVRINRGWEFVLPHDGEFIRKHPDVVQRQHMLWTGIQAKLEKVYNLVKETTPKQPDGQSGPAGLVSGDQRVQVAKSRAQQNHMLLERELQRRKEQVRASAVLPGVQIKEEPLSEEGEEEEEQAVEEGEPMDTSPSGGFHSRLTNGLPVGWAVGGDGFNGHPPPSCASPPVAQELRAFVEATFQRQFVLTLSELKRLFNLHLASLPPGHTLFSGISDRMLQDTVLAAGCKQILVPFPPQTAASPDEQKVFALWESGDMSDQHRQVLLEIFSKNYRVRRNMIQSRLTQECGEDLSKQEVDKVLKKCLAGPTPIGQHQDPAGATPSSPTKWGTQPTSHGPGQEAVASGSLAPARATQSHPDPPHHEAPDLPRRGTHQWVQRVYTQVDFMHFNESKELSKEWYECNREKLCESLQALFVQSYLDQGTQIFLNNSIEKSGWLFIQLYHSFVSSVFSLFMSRTSINGLLGRGSMFVFSPDQFQRLLRINPDWKTHRLLDLGAGDGEVTKIMSPHFEEIYATELSETMIWQLQKKKYRVLGINEWQNTGFQYDVISCLNLLDRCDQPLTLLKDIRSVLEPTRGRVILALVLPFHPYVENVSVPGVTLPQSQSSGVSLASWVLLGNHLTELEYNFLA</sequence>
<evidence type="ECO:0000259" key="2">
    <source>
        <dbReference type="Pfam" id="PF19725"/>
    </source>
</evidence>
<dbReference type="AlphaFoldDB" id="L5MHK0"/>
<dbReference type="CDD" id="cd02440">
    <property type="entry name" value="AdoMet_MTases"/>
    <property type="match status" value="1"/>
</dbReference>
<keyword evidence="3" id="KW-0240">DNA-directed RNA polymerase</keyword>
<feature type="compositionally biased region" description="Polar residues" evidence="1">
    <location>
        <begin position="711"/>
        <end position="726"/>
    </location>
</feature>
<dbReference type="InterPro" id="IPR045576">
    <property type="entry name" value="RPC5_C"/>
</dbReference>
<dbReference type="Pfam" id="PF19725">
    <property type="entry name" value="RPC5_C"/>
    <property type="match status" value="1"/>
</dbReference>
<feature type="region of interest" description="Disordered" evidence="1">
    <location>
        <begin position="440"/>
        <end position="466"/>
    </location>
</feature>
<evidence type="ECO:0000313" key="4">
    <source>
        <dbReference type="Proteomes" id="UP000010556"/>
    </source>
</evidence>
<dbReference type="PANTHER" id="PTHR12069">
    <property type="entry name" value="DNA-DIRECTED RNA POLYMERASES III 80 KDA POLYPEPTIDE RNA POLYMERASE III SUBUNIT 5"/>
    <property type="match status" value="1"/>
</dbReference>
<feature type="compositionally biased region" description="Acidic residues" evidence="1">
    <location>
        <begin position="502"/>
        <end position="519"/>
    </location>
</feature>
<dbReference type="Gene3D" id="3.40.50.150">
    <property type="entry name" value="Vaccinia Virus protein VP39"/>
    <property type="match status" value="1"/>
</dbReference>
<protein>
    <submittedName>
        <fullName evidence="3">DNA-directed RNA polymerase III subunit RPC5</fullName>
    </submittedName>
</protein>
<feature type="compositionally biased region" description="Basic and acidic residues" evidence="1">
    <location>
        <begin position="146"/>
        <end position="155"/>
    </location>
</feature>
<dbReference type="Pfam" id="PF04801">
    <property type="entry name" value="RPC5"/>
    <property type="match status" value="1"/>
</dbReference>
<dbReference type="GO" id="GO:0042797">
    <property type="term" value="P:tRNA transcription by RNA polymerase III"/>
    <property type="evidence" value="ECO:0007669"/>
    <property type="project" value="TreeGrafter"/>
</dbReference>
<feature type="region of interest" description="Disordered" evidence="1">
    <location>
        <begin position="496"/>
        <end position="532"/>
    </location>
</feature>
<dbReference type="EMBL" id="KB099988">
    <property type="protein sequence ID" value="ELK37861.1"/>
    <property type="molecule type" value="Genomic_DNA"/>
</dbReference>
<evidence type="ECO:0000256" key="1">
    <source>
        <dbReference type="SAM" id="MobiDB-lite"/>
    </source>
</evidence>
<dbReference type="GO" id="GO:0005666">
    <property type="term" value="C:RNA polymerase III complex"/>
    <property type="evidence" value="ECO:0007669"/>
    <property type="project" value="TreeGrafter"/>
</dbReference>
<evidence type="ECO:0000313" key="3">
    <source>
        <dbReference type="EMBL" id="ELK37861.1"/>
    </source>
</evidence>
<reference evidence="4" key="1">
    <citation type="journal article" date="2013" name="Science">
        <title>Comparative analysis of bat genomes provides insight into the evolution of flight and immunity.</title>
        <authorList>
            <person name="Zhang G."/>
            <person name="Cowled C."/>
            <person name="Shi Z."/>
            <person name="Huang Z."/>
            <person name="Bishop-Lilly K.A."/>
            <person name="Fang X."/>
            <person name="Wynne J.W."/>
            <person name="Xiong Z."/>
            <person name="Baker M.L."/>
            <person name="Zhao W."/>
            <person name="Tachedjian M."/>
            <person name="Zhu Y."/>
            <person name="Zhou P."/>
            <person name="Jiang X."/>
            <person name="Ng J."/>
            <person name="Yang L."/>
            <person name="Wu L."/>
            <person name="Xiao J."/>
            <person name="Feng Y."/>
            <person name="Chen Y."/>
            <person name="Sun X."/>
            <person name="Zhang Y."/>
            <person name="Marsh G.A."/>
            <person name="Crameri G."/>
            <person name="Broder C.C."/>
            <person name="Frey K.G."/>
            <person name="Wang L.F."/>
            <person name="Wang J."/>
        </authorList>
    </citation>
    <scope>NUCLEOTIDE SEQUENCE [LARGE SCALE GENOMIC DNA]</scope>
</reference>
<feature type="compositionally biased region" description="Basic and acidic residues" evidence="1">
    <location>
        <begin position="748"/>
        <end position="759"/>
    </location>
</feature>
<name>L5MHK0_MYODS</name>
<keyword evidence="3" id="KW-0804">Transcription</keyword>
<organism evidence="3 4">
    <name type="scientific">Myotis davidii</name>
    <name type="common">David's myotis</name>
    <dbReference type="NCBI Taxonomy" id="225400"/>
    <lineage>
        <taxon>Eukaryota</taxon>
        <taxon>Metazoa</taxon>
        <taxon>Chordata</taxon>
        <taxon>Craniata</taxon>
        <taxon>Vertebrata</taxon>
        <taxon>Euteleostomi</taxon>
        <taxon>Mammalia</taxon>
        <taxon>Eutheria</taxon>
        <taxon>Laurasiatheria</taxon>
        <taxon>Chiroptera</taxon>
        <taxon>Yangochiroptera</taxon>
        <taxon>Vespertilionidae</taxon>
        <taxon>Myotis</taxon>
    </lineage>
</organism>
<feature type="region of interest" description="Disordered" evidence="1">
    <location>
        <begin position="146"/>
        <end position="184"/>
    </location>
</feature>
<proteinExistence type="predicted"/>